<name>A0A9P0ABR3_BEMTA</name>
<dbReference type="PANTHER" id="PTHR13094:SF1">
    <property type="entry name" value="NADH DEHYDROGENASE [UBIQUINONE] 1 BETA SUBCOMPLEX SUBUNIT 10"/>
    <property type="match status" value="1"/>
</dbReference>
<keyword evidence="4" id="KW-0813">Transport</keyword>
<dbReference type="InterPro" id="IPR039993">
    <property type="entry name" value="NDUFB10"/>
</dbReference>
<evidence type="ECO:0000256" key="2">
    <source>
        <dbReference type="ARBA" id="ARBA00008317"/>
    </source>
</evidence>
<dbReference type="GO" id="GO:0045271">
    <property type="term" value="C:respiratory chain complex I"/>
    <property type="evidence" value="ECO:0007669"/>
    <property type="project" value="UniProtKB-ARBA"/>
</dbReference>
<reference evidence="10" key="1">
    <citation type="submission" date="2021-12" db="EMBL/GenBank/DDBJ databases">
        <authorList>
            <person name="King R."/>
        </authorList>
    </citation>
    <scope>NUCLEOTIDE SEQUENCE</scope>
</reference>
<dbReference type="KEGG" id="btab:109035409"/>
<dbReference type="Pfam" id="PF10249">
    <property type="entry name" value="NDUFB10"/>
    <property type="match status" value="1"/>
</dbReference>
<dbReference type="EMBL" id="OU963865">
    <property type="protein sequence ID" value="CAH0388388.1"/>
    <property type="molecule type" value="Genomic_DNA"/>
</dbReference>
<comment type="similarity">
    <text evidence="2">Belongs to the complex I NDUFB10 subunit family.</text>
</comment>
<keyword evidence="8" id="KW-0496">Mitochondrion</keyword>
<evidence type="ECO:0000256" key="9">
    <source>
        <dbReference type="ARBA" id="ARBA00023136"/>
    </source>
</evidence>
<dbReference type="InterPro" id="IPR019377">
    <property type="entry name" value="NADH_UbQ_OxRdtase_su10"/>
</dbReference>
<evidence type="ECO:0000313" key="10">
    <source>
        <dbReference type="EMBL" id="CAH0388388.1"/>
    </source>
</evidence>
<accession>A0A9P0ABR3</accession>
<evidence type="ECO:0000256" key="5">
    <source>
        <dbReference type="ARBA" id="ARBA00022660"/>
    </source>
</evidence>
<evidence type="ECO:0000313" key="11">
    <source>
        <dbReference type="Proteomes" id="UP001152759"/>
    </source>
</evidence>
<dbReference type="AlphaFoldDB" id="A0A9P0ABR3"/>
<proteinExistence type="inferred from homology"/>
<dbReference type="GO" id="GO:0005743">
    <property type="term" value="C:mitochondrial inner membrane"/>
    <property type="evidence" value="ECO:0007669"/>
    <property type="project" value="UniProtKB-SubCell"/>
</dbReference>
<evidence type="ECO:0000256" key="4">
    <source>
        <dbReference type="ARBA" id="ARBA00022448"/>
    </source>
</evidence>
<keyword evidence="5" id="KW-0679">Respiratory chain</keyword>
<evidence type="ECO:0000256" key="6">
    <source>
        <dbReference type="ARBA" id="ARBA00022792"/>
    </source>
</evidence>
<sequence length="182" mass="21911">MVFDNPDDLDYSPLLTGCKNFFVKPVVWWRKNIVEPNQKTYYWYHRKFQRVPTVDNCYDDDAVCKYEATRQMKRDRRVEARICYILKSKFDDCVFYEGEGDARRLCEPYLKHFEDASEAYFIKYGDLGWDINAEQVFFRQKHRLIWERRHGEVGTGMKDKDGNRIPLEKLKLEDGKVQYGSF</sequence>
<evidence type="ECO:0000256" key="7">
    <source>
        <dbReference type="ARBA" id="ARBA00022982"/>
    </source>
</evidence>
<evidence type="ECO:0000256" key="3">
    <source>
        <dbReference type="ARBA" id="ARBA00014109"/>
    </source>
</evidence>
<keyword evidence="6" id="KW-0999">Mitochondrion inner membrane</keyword>
<protein>
    <recommendedName>
        <fullName evidence="3">NADH dehydrogenase [ubiquinone] 1 beta subcomplex subunit 10</fullName>
    </recommendedName>
</protein>
<evidence type="ECO:0000256" key="1">
    <source>
        <dbReference type="ARBA" id="ARBA00004443"/>
    </source>
</evidence>
<keyword evidence="7" id="KW-0249">Electron transport</keyword>
<organism evidence="10 11">
    <name type="scientific">Bemisia tabaci</name>
    <name type="common">Sweetpotato whitefly</name>
    <name type="synonym">Aleurodes tabaci</name>
    <dbReference type="NCBI Taxonomy" id="7038"/>
    <lineage>
        <taxon>Eukaryota</taxon>
        <taxon>Metazoa</taxon>
        <taxon>Ecdysozoa</taxon>
        <taxon>Arthropoda</taxon>
        <taxon>Hexapoda</taxon>
        <taxon>Insecta</taxon>
        <taxon>Pterygota</taxon>
        <taxon>Neoptera</taxon>
        <taxon>Paraneoptera</taxon>
        <taxon>Hemiptera</taxon>
        <taxon>Sternorrhyncha</taxon>
        <taxon>Aleyrodoidea</taxon>
        <taxon>Aleyrodidae</taxon>
        <taxon>Aleyrodinae</taxon>
        <taxon>Bemisia</taxon>
    </lineage>
</organism>
<keyword evidence="9" id="KW-0472">Membrane</keyword>
<dbReference type="PANTHER" id="PTHR13094">
    <property type="entry name" value="NADH-UBIQUINONE OXIDOREDUCTASE PDSW SUBUNIT"/>
    <property type="match status" value="1"/>
</dbReference>
<evidence type="ECO:0000256" key="8">
    <source>
        <dbReference type="ARBA" id="ARBA00023128"/>
    </source>
</evidence>
<dbReference type="Proteomes" id="UP001152759">
    <property type="component" value="Chromosome 4"/>
</dbReference>
<keyword evidence="11" id="KW-1185">Reference proteome</keyword>
<gene>
    <name evidence="10" type="ORF">BEMITA_LOCUS7303</name>
</gene>
<comment type="subcellular location">
    <subcellularLocation>
        <location evidence="1">Mitochondrion inner membrane</location>
        <topology evidence="1">Peripheral membrane protein</topology>
        <orientation evidence="1">Matrix side</orientation>
    </subcellularLocation>
</comment>